<reference evidence="1 2" key="1">
    <citation type="submission" date="2012-11" db="EMBL/GenBank/DDBJ databases">
        <title>FINISHED of Natronococcus occultus SP4, DSM 3396.</title>
        <authorList>
            <consortium name="DOE Joint Genome Institute"/>
            <person name="Eisen J."/>
            <person name="Huntemann M."/>
            <person name="Wei C.-L."/>
            <person name="Han J."/>
            <person name="Detter J.C."/>
            <person name="Han C."/>
            <person name="Tapia R."/>
            <person name="Chen A."/>
            <person name="Kyrpides N."/>
            <person name="Mavromatis K."/>
            <person name="Markowitz V."/>
            <person name="Szeto E."/>
            <person name="Ivanova N."/>
            <person name="Mikhailova N."/>
            <person name="Ovchinnikova G."/>
            <person name="Pagani I."/>
            <person name="Pati A."/>
            <person name="Goodwin L."/>
            <person name="Nordberg H.P."/>
            <person name="Cantor M.N."/>
            <person name="Hua S.X."/>
            <person name="Woyke T."/>
            <person name="Eisen J."/>
            <person name="Klenk H.-P."/>
            <person name="Klenk H.-P."/>
        </authorList>
    </citation>
    <scope>NUCLEOTIDE SEQUENCE [LARGE SCALE GENOMIC DNA]</scope>
    <source>
        <strain evidence="1 2">SP4</strain>
    </source>
</reference>
<dbReference type="EMBL" id="CP003929">
    <property type="protein sequence ID" value="AGB39338.1"/>
    <property type="molecule type" value="Genomic_DNA"/>
</dbReference>
<dbReference type="RefSeq" id="WP_015322772.1">
    <property type="nucleotide sequence ID" value="NC_019974.1"/>
</dbReference>
<dbReference type="KEGG" id="nou:Natoc_3620"/>
<dbReference type="GeneID" id="32188967"/>
<accession>L0K5G8</accession>
<dbReference type="InterPro" id="IPR058703">
    <property type="entry name" value="PIN-containing"/>
</dbReference>
<evidence type="ECO:0008006" key="3">
    <source>
        <dbReference type="Google" id="ProtNLM"/>
    </source>
</evidence>
<gene>
    <name evidence="1" type="ORF">Natoc_3620</name>
</gene>
<dbReference type="Proteomes" id="UP000010878">
    <property type="component" value="Chromosome"/>
</dbReference>
<keyword evidence="2" id="KW-1185">Reference proteome</keyword>
<proteinExistence type="predicted"/>
<dbReference type="OrthoDB" id="198445at2157"/>
<evidence type="ECO:0000313" key="1">
    <source>
        <dbReference type="EMBL" id="AGB39338.1"/>
    </source>
</evidence>
<sequence>MRTKYIADTGVFVRCGGPTAEKYQQLRRAVRQADVSLLIPKRVYLELGGEPDDEPYPSSTIPWQEGIEEGWIVVADELKYSNPLVSGIMDATRRYIANDTDRSEDHIEKADTALVGLAAQLLETGNAEQIVLLTTDKPAGRAAETLLPEYGFADQLQYQYVSEEYLEQVTATEFSHYCCSSSQ</sequence>
<dbReference type="Pfam" id="PF26425">
    <property type="entry name" value="PIN_halo"/>
    <property type="match status" value="1"/>
</dbReference>
<dbReference type="eggNOG" id="arCOG04497">
    <property type="taxonomic scope" value="Archaea"/>
</dbReference>
<evidence type="ECO:0000313" key="2">
    <source>
        <dbReference type="Proteomes" id="UP000010878"/>
    </source>
</evidence>
<dbReference type="HOGENOM" id="CLU_113180_0_0_2"/>
<name>L0K5G8_9EURY</name>
<protein>
    <recommendedName>
        <fullName evidence="3">Nucleic acid-binding protein, contains PIN domain</fullName>
    </recommendedName>
</protein>
<organism evidence="1 2">
    <name type="scientific">Natronococcus occultus SP4</name>
    <dbReference type="NCBI Taxonomy" id="694430"/>
    <lineage>
        <taxon>Archaea</taxon>
        <taxon>Methanobacteriati</taxon>
        <taxon>Methanobacteriota</taxon>
        <taxon>Stenosarchaea group</taxon>
        <taxon>Halobacteria</taxon>
        <taxon>Halobacteriales</taxon>
        <taxon>Natrialbaceae</taxon>
        <taxon>Natronococcus</taxon>
    </lineage>
</organism>
<dbReference type="AlphaFoldDB" id="L0K5G8"/>